<name>A0A1H8P379_9RHOB</name>
<dbReference type="InterPro" id="IPR058008">
    <property type="entry name" value="Gp26_C"/>
</dbReference>
<keyword evidence="3" id="KW-1185">Reference proteome</keyword>
<dbReference type="Proteomes" id="UP000199054">
    <property type="component" value="Unassembled WGS sequence"/>
</dbReference>
<gene>
    <name evidence="2" type="ORF">SAMN04489859_10792</name>
</gene>
<dbReference type="AlphaFoldDB" id="A0A1H8P379"/>
<evidence type="ECO:0000313" key="3">
    <source>
        <dbReference type="Proteomes" id="UP000199054"/>
    </source>
</evidence>
<feature type="domain" description="Phage tail protein C-terminal" evidence="1">
    <location>
        <begin position="67"/>
        <end position="146"/>
    </location>
</feature>
<evidence type="ECO:0000259" key="1">
    <source>
        <dbReference type="Pfam" id="PF25670"/>
    </source>
</evidence>
<accession>A0A1H8P379</accession>
<reference evidence="2 3" key="1">
    <citation type="submission" date="2016-10" db="EMBL/GenBank/DDBJ databases">
        <authorList>
            <person name="de Groot N.N."/>
        </authorList>
    </citation>
    <scope>NUCLEOTIDE SEQUENCE [LARGE SCALE GENOMIC DNA]</scope>
    <source>
        <strain evidence="2 3">DSM 8512</strain>
    </source>
</reference>
<dbReference type="Pfam" id="PF25670">
    <property type="entry name" value="Phage_tail_C_2"/>
    <property type="match status" value="1"/>
</dbReference>
<protein>
    <recommendedName>
        <fullName evidence="1">Phage tail protein C-terminal domain-containing protein</fullName>
    </recommendedName>
</protein>
<organism evidence="2 3">
    <name type="scientific">Paracoccus alcaliphilus</name>
    <dbReference type="NCBI Taxonomy" id="34002"/>
    <lineage>
        <taxon>Bacteria</taxon>
        <taxon>Pseudomonadati</taxon>
        <taxon>Pseudomonadota</taxon>
        <taxon>Alphaproteobacteria</taxon>
        <taxon>Rhodobacterales</taxon>
        <taxon>Paracoccaceae</taxon>
        <taxon>Paracoccus</taxon>
    </lineage>
</organism>
<evidence type="ECO:0000313" key="2">
    <source>
        <dbReference type="EMBL" id="SEO36379.1"/>
    </source>
</evidence>
<proteinExistence type="predicted"/>
<dbReference type="EMBL" id="FODE01000079">
    <property type="protein sequence ID" value="SEO36379.1"/>
    <property type="molecule type" value="Genomic_DNA"/>
</dbReference>
<sequence>MRTNGIWRAHGAVLNVPPIGIMQVLHGGQAAGYAAQLAIGIQANRILARKCEGDIWNSWYEIRTTANTTVDSNGFVKAASPILRLFADGFIEEPVQQTEAEVTRTTTGTYRIANTVGLAATGWQIEVPRDHNGNILCHVETAWDGDDLTVSAS</sequence>